<sequence length="74" mass="8878">MDKIFEGEVSHEKYKTYISIYISEEVKSEFKYKRLFNICKKMDELVSGGELSDDQKVWYNTLEKQYDDVSSDLY</sequence>
<proteinExistence type="predicted"/>
<protein>
    <submittedName>
        <fullName evidence="1">Uncharacterized protein</fullName>
    </submittedName>
</protein>
<dbReference type="EMBL" id="BDLU01000032">
    <property type="protein sequence ID" value="GCE83052.1"/>
    <property type="molecule type" value="Genomic_DNA"/>
</dbReference>
<reference evidence="2" key="1">
    <citation type="submission" date="2017-01" db="EMBL/GenBank/DDBJ databases">
        <title>Komagataeibacter sp. MSKU9 whole genome sequencing project.</title>
        <authorList>
            <person name="Matsutani M."/>
            <person name="Naloka K."/>
            <person name="Theeragool G."/>
            <person name="Yakushi T."/>
            <person name="Matsushita K."/>
        </authorList>
    </citation>
    <scope>NUCLEOTIDE SEQUENCE [LARGE SCALE GENOMIC DNA]</scope>
    <source>
        <strain evidence="2">MSKU9</strain>
    </source>
</reference>
<dbReference type="Proteomes" id="UP000315095">
    <property type="component" value="Unassembled WGS sequence"/>
</dbReference>
<organism evidence="1 2">
    <name type="scientific">Komagataeibacter diospyri</name>
    <dbReference type="NCBI Taxonomy" id="1932662"/>
    <lineage>
        <taxon>Bacteria</taxon>
        <taxon>Pseudomonadati</taxon>
        <taxon>Pseudomonadota</taxon>
        <taxon>Alphaproteobacteria</taxon>
        <taxon>Acetobacterales</taxon>
        <taxon>Acetobacteraceae</taxon>
        <taxon>Komagataeibacter</taxon>
    </lineage>
</organism>
<dbReference type="AlphaFoldDB" id="A0A4V0WMB1"/>
<evidence type="ECO:0000313" key="2">
    <source>
        <dbReference type="Proteomes" id="UP000315095"/>
    </source>
</evidence>
<comment type="caution">
    <text evidence="1">The sequence shown here is derived from an EMBL/GenBank/DDBJ whole genome shotgun (WGS) entry which is preliminary data.</text>
</comment>
<gene>
    <name evidence="1" type="ORF">MSKU9_1193</name>
</gene>
<keyword evidence="2" id="KW-1185">Reference proteome</keyword>
<name>A0A4V0WMB1_9PROT</name>
<evidence type="ECO:0000313" key="1">
    <source>
        <dbReference type="EMBL" id="GCE83052.1"/>
    </source>
</evidence>
<accession>A0A4V0WMB1</accession>